<dbReference type="Proteomes" id="UP000199013">
    <property type="component" value="Unassembled WGS sequence"/>
</dbReference>
<name>A0A1C3NW58_9ACTN</name>
<proteinExistence type="predicted"/>
<evidence type="ECO:0000313" key="2">
    <source>
        <dbReference type="EMBL" id="SBW20479.1"/>
    </source>
</evidence>
<protein>
    <submittedName>
        <fullName evidence="2">Uncharacterized protein</fullName>
    </submittedName>
</protein>
<dbReference type="Gene3D" id="2.60.20.10">
    <property type="entry name" value="Crystallins"/>
    <property type="match status" value="1"/>
</dbReference>
<accession>A0A1C3NW58</accession>
<dbReference type="InterPro" id="IPR011024">
    <property type="entry name" value="G_crystallin-like"/>
</dbReference>
<evidence type="ECO:0000313" key="3">
    <source>
        <dbReference type="Proteomes" id="UP000199013"/>
    </source>
</evidence>
<organism evidence="2 3">
    <name type="scientific">Candidatus Protofrankia californiensis</name>
    <dbReference type="NCBI Taxonomy" id="1839754"/>
    <lineage>
        <taxon>Bacteria</taxon>
        <taxon>Bacillati</taxon>
        <taxon>Actinomycetota</taxon>
        <taxon>Actinomycetes</taxon>
        <taxon>Frankiales</taxon>
        <taxon>Frankiaceae</taxon>
        <taxon>Protofrankia</taxon>
    </lineage>
</organism>
<dbReference type="PROSITE" id="PS51318">
    <property type="entry name" value="TAT"/>
    <property type="match status" value="1"/>
</dbReference>
<dbReference type="InterPro" id="IPR006311">
    <property type="entry name" value="TAT_signal"/>
</dbReference>
<feature type="region of interest" description="Disordered" evidence="1">
    <location>
        <begin position="1"/>
        <end position="22"/>
    </location>
</feature>
<evidence type="ECO:0000256" key="1">
    <source>
        <dbReference type="SAM" id="MobiDB-lite"/>
    </source>
</evidence>
<dbReference type="SUPFAM" id="SSF49695">
    <property type="entry name" value="gamma-Crystallin-like"/>
    <property type="match status" value="1"/>
</dbReference>
<keyword evidence="3" id="KW-1185">Reference proteome</keyword>
<reference evidence="3" key="1">
    <citation type="submission" date="2016-02" db="EMBL/GenBank/DDBJ databases">
        <authorList>
            <person name="Wibberg D."/>
        </authorList>
    </citation>
    <scope>NUCLEOTIDE SEQUENCE [LARGE SCALE GENOMIC DNA]</scope>
</reference>
<sequence>MDRAHRTHGTADQTRRRSWRRRTAGVGVATALALSAGGVGMASAAQAADGYFRVWEHNGAGGAGCAWFGDDADYRYNTDCGNFNDRVSSLKNDGYPGAFEDVQIFEDINYRGASICVPNGAYWSSMPAGWNDRVSSHKWVNAC</sequence>
<gene>
    <name evidence="2" type="ORF">FDG2_1707</name>
</gene>
<dbReference type="Pfam" id="PF03995">
    <property type="entry name" value="Inhibitor_I36"/>
    <property type="match status" value="1"/>
</dbReference>
<dbReference type="AlphaFoldDB" id="A0A1C3NW58"/>
<dbReference type="EMBL" id="FLUV01000713">
    <property type="protein sequence ID" value="SBW20479.1"/>
    <property type="molecule type" value="Genomic_DNA"/>
</dbReference>